<name>A0A974HI23_XENLA</name>
<dbReference type="Proteomes" id="UP000694892">
    <property type="component" value="Chromosome 5S"/>
</dbReference>
<organism evidence="1 2">
    <name type="scientific">Xenopus laevis</name>
    <name type="common">African clawed frog</name>
    <dbReference type="NCBI Taxonomy" id="8355"/>
    <lineage>
        <taxon>Eukaryota</taxon>
        <taxon>Metazoa</taxon>
        <taxon>Chordata</taxon>
        <taxon>Craniata</taxon>
        <taxon>Vertebrata</taxon>
        <taxon>Euteleostomi</taxon>
        <taxon>Amphibia</taxon>
        <taxon>Batrachia</taxon>
        <taxon>Anura</taxon>
        <taxon>Pipoidea</taxon>
        <taxon>Pipidae</taxon>
        <taxon>Xenopodinae</taxon>
        <taxon>Xenopus</taxon>
        <taxon>Xenopus</taxon>
    </lineage>
</organism>
<protein>
    <submittedName>
        <fullName evidence="1">Uncharacterized protein</fullName>
    </submittedName>
</protein>
<evidence type="ECO:0000313" key="1">
    <source>
        <dbReference type="EMBL" id="OCT78316.1"/>
    </source>
</evidence>
<reference evidence="2" key="1">
    <citation type="journal article" date="2016" name="Nature">
        <title>Genome evolution in the allotetraploid frog Xenopus laevis.</title>
        <authorList>
            <person name="Session A.M."/>
            <person name="Uno Y."/>
            <person name="Kwon T."/>
            <person name="Chapman J.A."/>
            <person name="Toyoda A."/>
            <person name="Takahashi S."/>
            <person name="Fukui A."/>
            <person name="Hikosaka A."/>
            <person name="Suzuki A."/>
            <person name="Kondo M."/>
            <person name="van Heeringen S.J."/>
            <person name="Quigley I."/>
            <person name="Heinz S."/>
            <person name="Ogino H."/>
            <person name="Ochi H."/>
            <person name="Hellsten U."/>
            <person name="Lyons J.B."/>
            <person name="Simakov O."/>
            <person name="Putnam N."/>
            <person name="Stites J."/>
            <person name="Kuroki Y."/>
            <person name="Tanaka T."/>
            <person name="Michiue T."/>
            <person name="Watanabe M."/>
            <person name="Bogdanovic O."/>
            <person name="Lister R."/>
            <person name="Georgiou G."/>
            <person name="Paranjpe S.S."/>
            <person name="van Kruijsbergen I."/>
            <person name="Shu S."/>
            <person name="Carlson J."/>
            <person name="Kinoshita T."/>
            <person name="Ohta Y."/>
            <person name="Mawaribuchi S."/>
            <person name="Jenkins J."/>
            <person name="Grimwood J."/>
            <person name="Schmutz J."/>
            <person name="Mitros T."/>
            <person name="Mozaffari S.V."/>
            <person name="Suzuki Y."/>
            <person name="Haramoto Y."/>
            <person name="Yamamoto T.S."/>
            <person name="Takagi C."/>
            <person name="Heald R."/>
            <person name="Miller K."/>
            <person name="Haudenschild C."/>
            <person name="Kitzman J."/>
            <person name="Nakayama T."/>
            <person name="Izutsu Y."/>
            <person name="Robert J."/>
            <person name="Fortriede J."/>
            <person name="Burns K."/>
            <person name="Lotay V."/>
            <person name="Karimi K."/>
            <person name="Yasuoka Y."/>
            <person name="Dichmann D.S."/>
            <person name="Flajnik M.F."/>
            <person name="Houston D.W."/>
            <person name="Shendure J."/>
            <person name="DuPasquier L."/>
            <person name="Vize P.D."/>
            <person name="Zorn A.M."/>
            <person name="Ito M."/>
            <person name="Marcotte E.M."/>
            <person name="Wallingford J.B."/>
            <person name="Ito Y."/>
            <person name="Asashima M."/>
            <person name="Ueno N."/>
            <person name="Matsuda Y."/>
            <person name="Veenstra G.J."/>
            <person name="Fujiyama A."/>
            <person name="Harland R.M."/>
            <person name="Taira M."/>
            <person name="Rokhsar D.S."/>
        </authorList>
    </citation>
    <scope>NUCLEOTIDE SEQUENCE [LARGE SCALE GENOMIC DNA]</scope>
    <source>
        <strain evidence="2">J</strain>
    </source>
</reference>
<proteinExistence type="predicted"/>
<gene>
    <name evidence="1" type="ORF">XELAEV_18029424mg</name>
</gene>
<dbReference type="AlphaFoldDB" id="A0A974HI23"/>
<sequence length="107" mass="12163">MGECYTFLISVGLSRKCTKKENFTLNSKVMTLKSLQSSGIFENRGDLSIQMTEYVFGADGRETSLLIISKLCKFVCNVTFFHVLQLFYCQGFITMKCLSFRNQASLL</sequence>
<dbReference type="EMBL" id="CM004475">
    <property type="protein sequence ID" value="OCT78316.1"/>
    <property type="molecule type" value="Genomic_DNA"/>
</dbReference>
<evidence type="ECO:0000313" key="2">
    <source>
        <dbReference type="Proteomes" id="UP000694892"/>
    </source>
</evidence>
<accession>A0A974HI23</accession>